<organism evidence="8 9">
    <name type="scientific">Electrophorus electricus</name>
    <name type="common">Electric eel</name>
    <name type="synonym">Gymnotus electricus</name>
    <dbReference type="NCBI Taxonomy" id="8005"/>
    <lineage>
        <taxon>Eukaryota</taxon>
        <taxon>Metazoa</taxon>
        <taxon>Chordata</taxon>
        <taxon>Craniata</taxon>
        <taxon>Vertebrata</taxon>
        <taxon>Euteleostomi</taxon>
        <taxon>Actinopterygii</taxon>
        <taxon>Neopterygii</taxon>
        <taxon>Teleostei</taxon>
        <taxon>Ostariophysi</taxon>
        <taxon>Gymnotiformes</taxon>
        <taxon>Gymnotoidei</taxon>
        <taxon>Gymnotidae</taxon>
        <taxon>Electrophorus</taxon>
    </lineage>
</organism>
<dbReference type="GeneTree" id="ENSGT00390000001195"/>
<protein>
    <recommendedName>
        <fullName evidence="7">GDNF/GAS1 domain-containing protein</fullName>
    </recommendedName>
</protein>
<reference evidence="8" key="4">
    <citation type="submission" date="2025-08" db="UniProtKB">
        <authorList>
            <consortium name="Ensembl"/>
        </authorList>
    </citation>
    <scope>IDENTIFICATION</scope>
</reference>
<reference evidence="9" key="2">
    <citation type="journal article" date="2017" name="Sci. Adv.">
        <title>A tail of two voltages: Proteomic comparison of the three electric organs of the electric eel.</title>
        <authorList>
            <person name="Traeger L.L."/>
            <person name="Sabat G."/>
            <person name="Barrett-Wilt G.A."/>
            <person name="Wells G.B."/>
            <person name="Sussman M.R."/>
        </authorList>
    </citation>
    <scope>NUCLEOTIDE SEQUENCE [LARGE SCALE GENOMIC DNA]</scope>
</reference>
<reference evidence="8" key="3">
    <citation type="submission" date="2020-05" db="EMBL/GenBank/DDBJ databases">
        <title>Electrophorus electricus (electric eel) genome, fEleEle1, primary haplotype.</title>
        <authorList>
            <person name="Myers G."/>
            <person name="Meyer A."/>
            <person name="Fedrigo O."/>
            <person name="Formenti G."/>
            <person name="Rhie A."/>
            <person name="Tracey A."/>
            <person name="Sims Y."/>
            <person name="Jarvis E.D."/>
        </authorList>
    </citation>
    <scope>NUCLEOTIDE SEQUENCE [LARGE SCALE GENOMIC DNA]</scope>
</reference>
<keyword evidence="6" id="KW-1133">Transmembrane helix</keyword>
<evidence type="ECO:0000259" key="7">
    <source>
        <dbReference type="SMART" id="SM00907"/>
    </source>
</evidence>
<evidence type="ECO:0000256" key="2">
    <source>
        <dbReference type="ARBA" id="ARBA00022475"/>
    </source>
</evidence>
<name>A0A4W4GLG9_ELEEL</name>
<evidence type="ECO:0000256" key="1">
    <source>
        <dbReference type="ARBA" id="ARBA00004236"/>
    </source>
</evidence>
<dbReference type="Ensembl" id="ENSEEET00000039587.2">
    <property type="protein sequence ID" value="ENSEEEP00000039137.1"/>
    <property type="gene ID" value="ENSEEEG00000018591.2"/>
</dbReference>
<dbReference type="AlphaFoldDB" id="A0A4W4GLG9"/>
<evidence type="ECO:0000313" key="8">
    <source>
        <dbReference type="Ensembl" id="ENSEEEP00000039137.1"/>
    </source>
</evidence>
<keyword evidence="4 6" id="KW-0472">Membrane</keyword>
<sequence>MATGAYITVNRCPWVLIWTIGIAMACFDCLAVASPAHSNRLICWQAIMKCQGEPQCYYAYTQYVHACGPVINGHKKKCPSHCISSIIQLNLTENGPGLENCECASDPLCKSTKRAIEPCLPKIRHTGCTEARKECEKDPECGTAMRDYLYHCRKLFGGERCSDDCRRVITHMHSIPKARLLDTCVCDGTERTICEYVKVSMRNLCFNSPDRHAGSGFSDDEDDLENDYEMEDYEEEDNAGSTCRVRSVLTVTSTILALALQNHPALLCILCS</sequence>
<evidence type="ECO:0000256" key="6">
    <source>
        <dbReference type="SAM" id="Phobius"/>
    </source>
</evidence>
<dbReference type="InterPro" id="IPR016017">
    <property type="entry name" value="GDNF/GAS1"/>
</dbReference>
<accession>A0A4W4GLG9</accession>
<evidence type="ECO:0000256" key="3">
    <source>
        <dbReference type="ARBA" id="ARBA00022729"/>
    </source>
</evidence>
<dbReference type="InterPro" id="IPR039596">
    <property type="entry name" value="GAS1"/>
</dbReference>
<proteinExistence type="predicted"/>
<dbReference type="GO" id="GO:0051726">
    <property type="term" value="P:regulation of cell cycle"/>
    <property type="evidence" value="ECO:0007669"/>
    <property type="project" value="InterPro"/>
</dbReference>
<evidence type="ECO:0000313" key="9">
    <source>
        <dbReference type="Proteomes" id="UP000314983"/>
    </source>
</evidence>
<keyword evidence="3" id="KW-0732">Signal</keyword>
<feature type="transmembrane region" description="Helical" evidence="6">
    <location>
        <begin position="12"/>
        <end position="33"/>
    </location>
</feature>
<dbReference type="Proteomes" id="UP000314983">
    <property type="component" value="Chromosome 6"/>
</dbReference>
<keyword evidence="9" id="KW-1185">Reference proteome</keyword>
<keyword evidence="2" id="KW-1003">Cell membrane</keyword>
<reference evidence="8" key="5">
    <citation type="submission" date="2025-09" db="UniProtKB">
        <authorList>
            <consortium name="Ensembl"/>
        </authorList>
    </citation>
    <scope>IDENTIFICATION</scope>
</reference>
<evidence type="ECO:0000256" key="5">
    <source>
        <dbReference type="ARBA" id="ARBA00023180"/>
    </source>
</evidence>
<dbReference type="PANTHER" id="PTHR16840:SF7">
    <property type="entry name" value="GROWTH ARREST-SPECIFIC 1B"/>
    <property type="match status" value="1"/>
</dbReference>
<dbReference type="OMA" id="ESECHYA"/>
<dbReference type="PANTHER" id="PTHR16840">
    <property type="entry name" value="GROWTH ARREST-SPECIFIC PROTEIN 1"/>
    <property type="match status" value="1"/>
</dbReference>
<comment type="subcellular location">
    <subcellularLocation>
        <location evidence="1">Cell membrane</location>
    </subcellularLocation>
</comment>
<keyword evidence="6" id="KW-0812">Transmembrane</keyword>
<keyword evidence="5" id="KW-0325">Glycoprotein</keyword>
<dbReference type="SMART" id="SM00907">
    <property type="entry name" value="GDNF"/>
    <property type="match status" value="2"/>
</dbReference>
<evidence type="ECO:0000256" key="4">
    <source>
        <dbReference type="ARBA" id="ARBA00023136"/>
    </source>
</evidence>
<dbReference type="GO" id="GO:0005886">
    <property type="term" value="C:plasma membrane"/>
    <property type="evidence" value="ECO:0007669"/>
    <property type="project" value="UniProtKB-SubCell"/>
</dbReference>
<dbReference type="STRING" id="8005.ENSEEEP00000039137"/>
<feature type="domain" description="GDNF/GAS1" evidence="7">
    <location>
        <begin position="128"/>
        <end position="205"/>
    </location>
</feature>
<dbReference type="Pfam" id="PF02351">
    <property type="entry name" value="GDNF"/>
    <property type="match status" value="1"/>
</dbReference>
<reference evidence="9" key="1">
    <citation type="journal article" date="2014" name="Science">
        <title>Nonhuman genetics. Genomic basis for the convergent evolution of electric organs.</title>
        <authorList>
            <person name="Gallant J.R."/>
            <person name="Traeger L.L."/>
            <person name="Volkening J.D."/>
            <person name="Moffett H."/>
            <person name="Chen P.H."/>
            <person name="Novina C.D."/>
            <person name="Phillips G.N.Jr."/>
            <person name="Anand R."/>
            <person name="Wells G.B."/>
            <person name="Pinch M."/>
            <person name="Guth R."/>
            <person name="Unguez G.A."/>
            <person name="Albert J.S."/>
            <person name="Zakon H.H."/>
            <person name="Samanta M.P."/>
            <person name="Sussman M.R."/>
        </authorList>
    </citation>
    <scope>NUCLEOTIDE SEQUENCE [LARGE SCALE GENOMIC DNA]</scope>
</reference>
<feature type="domain" description="GDNF/GAS1" evidence="7">
    <location>
        <begin position="43"/>
        <end position="119"/>
    </location>
</feature>